<comment type="caution">
    <text evidence="9">The sequence shown here is derived from an EMBL/GenBank/DDBJ whole genome shotgun (WGS) entry which is preliminary data.</text>
</comment>
<dbReference type="SUPFAM" id="SSF47954">
    <property type="entry name" value="Cyclin-like"/>
    <property type="match status" value="2"/>
</dbReference>
<dbReference type="InterPro" id="IPR006671">
    <property type="entry name" value="Cyclin_N"/>
</dbReference>
<dbReference type="VEuPathDB" id="FungiDB:PSTT_16751"/>
<feature type="region of interest" description="Disordered" evidence="6">
    <location>
        <begin position="1"/>
        <end position="169"/>
    </location>
</feature>
<dbReference type="GO" id="GO:0044772">
    <property type="term" value="P:mitotic cell cycle phase transition"/>
    <property type="evidence" value="ECO:0007669"/>
    <property type="project" value="UniProtKB-ARBA"/>
</dbReference>
<dbReference type="PANTHER" id="PTHR10177">
    <property type="entry name" value="CYCLINS"/>
    <property type="match status" value="1"/>
</dbReference>
<organism evidence="9 10">
    <name type="scientific">Puccinia striiformis</name>
    <dbReference type="NCBI Taxonomy" id="27350"/>
    <lineage>
        <taxon>Eukaryota</taxon>
        <taxon>Fungi</taxon>
        <taxon>Dikarya</taxon>
        <taxon>Basidiomycota</taxon>
        <taxon>Pucciniomycotina</taxon>
        <taxon>Pucciniomycetes</taxon>
        <taxon>Pucciniales</taxon>
        <taxon>Pucciniaceae</taxon>
        <taxon>Puccinia</taxon>
    </lineage>
</organism>
<dbReference type="GO" id="GO:0051301">
    <property type="term" value="P:cell division"/>
    <property type="evidence" value="ECO:0007669"/>
    <property type="project" value="UniProtKB-KW"/>
</dbReference>
<evidence type="ECO:0000259" key="7">
    <source>
        <dbReference type="SMART" id="SM00385"/>
    </source>
</evidence>
<feature type="compositionally biased region" description="Polar residues" evidence="6">
    <location>
        <begin position="233"/>
        <end position="242"/>
    </location>
</feature>
<evidence type="ECO:0000256" key="1">
    <source>
        <dbReference type="ARBA" id="ARBA00006955"/>
    </source>
</evidence>
<dbReference type="FunFam" id="1.10.472.10:FF:000005">
    <property type="entry name" value="G2/mitotic-specific cyclin B"/>
    <property type="match status" value="1"/>
</dbReference>
<dbReference type="FunFam" id="1.10.472.10:FF:000001">
    <property type="entry name" value="G2/mitotic-specific cyclin"/>
    <property type="match status" value="1"/>
</dbReference>
<dbReference type="EMBL" id="PKSL01000400">
    <property type="protein sequence ID" value="POV94638.1"/>
    <property type="molecule type" value="Genomic_DNA"/>
</dbReference>
<dbReference type="Pfam" id="PF00134">
    <property type="entry name" value="Cyclin_N"/>
    <property type="match status" value="1"/>
</dbReference>
<dbReference type="Proteomes" id="UP000239156">
    <property type="component" value="Unassembled WGS sequence"/>
</dbReference>
<feature type="compositionally biased region" description="Low complexity" evidence="6">
    <location>
        <begin position="52"/>
        <end position="75"/>
    </location>
</feature>
<dbReference type="AlphaFoldDB" id="A0A2S4UBG8"/>
<dbReference type="InterPro" id="IPR036915">
    <property type="entry name" value="Cyclin-like_sf"/>
</dbReference>
<dbReference type="SMART" id="SM00385">
    <property type="entry name" value="CYCLIN"/>
    <property type="match status" value="2"/>
</dbReference>
<evidence type="ECO:0000256" key="5">
    <source>
        <dbReference type="RuleBase" id="RU000383"/>
    </source>
</evidence>
<feature type="compositionally biased region" description="Polar residues" evidence="6">
    <location>
        <begin position="140"/>
        <end position="162"/>
    </location>
</feature>
<protein>
    <recommendedName>
        <fullName evidence="11">Cyclin N-terminal domain-containing protein</fullName>
    </recommendedName>
</protein>
<feature type="domain" description="Cyclin-like" evidence="7">
    <location>
        <begin position="404"/>
        <end position="485"/>
    </location>
</feature>
<dbReference type="Pfam" id="PF02984">
    <property type="entry name" value="Cyclin_C"/>
    <property type="match status" value="1"/>
</dbReference>
<feature type="region of interest" description="Disordered" evidence="6">
    <location>
        <begin position="369"/>
        <end position="388"/>
    </location>
</feature>
<feature type="compositionally biased region" description="Polar residues" evidence="6">
    <location>
        <begin position="371"/>
        <end position="388"/>
    </location>
</feature>
<evidence type="ECO:0000313" key="9">
    <source>
        <dbReference type="EMBL" id="POV94638.1"/>
    </source>
</evidence>
<feature type="domain" description="Cyclin C-terminal" evidence="8">
    <location>
        <begin position="495"/>
        <end position="609"/>
    </location>
</feature>
<evidence type="ECO:0000256" key="3">
    <source>
        <dbReference type="ARBA" id="ARBA00023127"/>
    </source>
</evidence>
<keyword evidence="2" id="KW-0132">Cell division</keyword>
<evidence type="ECO:0000259" key="8">
    <source>
        <dbReference type="SMART" id="SM01332"/>
    </source>
</evidence>
<sequence>MAPRRENSRGAHIRSISLADENAPVNSLVGPQRSKAALLSKPSRIGTSGAISSSSKDTTHKSSSSVGGSIVPGRRVLGDVSNAVKATLPNKADQDGRDNKDASKPAKVRKVGSQASLHQTDAPAATFGGNAGKKVVATLKNRSSAQSLNSNGVSSKRQATQKASTSSSNTWASAAPKVLREELNEVEVIADHEDQIKLDDLEEVSHEFDQHHYDVRDEFMIIDPKEESDTYETEASSQTESKLSVKPDHDDFTSASEDDHNDEEHMADDASARVHSLQSDENDLSLCRSNVEELSDANASDNWLMLPAEEELECTQIIAAIRRDFQEELDFWDATMVAEYSEEIFKYMEELEVSILKQSFSWHSKADHSDLTQNRNLPSPTRGTWTPRQRSNGICEQLSSIGYSKFTCVTTCYPETLWIAVNIIDRFLSKRVVSLVKFQLVGVTAMFVAAKYEEIMAPSVEEFVYMTENGYTRDDILKGEKILLSTLDYRISPYCSPYSWLRRISKADDYDIQTRTLSKFLMELTLLDHRFLRAKSSMIAAIGMYTARRMLGADWSDAFVFYSGYTEAQLITPMTFLIEFLSTDGFEDRFVYKKYANRKFLKASIFARNQALKRVREESGSPEA</sequence>
<dbReference type="SMART" id="SM01332">
    <property type="entry name" value="Cyclin_C"/>
    <property type="match status" value="1"/>
</dbReference>
<keyword evidence="10" id="KW-1185">Reference proteome</keyword>
<name>A0A2S4UBG8_9BASI</name>
<keyword evidence="3 5" id="KW-0195">Cyclin</keyword>
<dbReference type="VEuPathDB" id="FungiDB:PSHT_11600"/>
<dbReference type="InterPro" id="IPR004367">
    <property type="entry name" value="Cyclin_C-dom"/>
</dbReference>
<evidence type="ECO:0000256" key="6">
    <source>
        <dbReference type="SAM" id="MobiDB-lite"/>
    </source>
</evidence>
<feature type="domain" description="Cyclin-like" evidence="7">
    <location>
        <begin position="499"/>
        <end position="579"/>
    </location>
</feature>
<reference evidence="9" key="1">
    <citation type="submission" date="2017-12" db="EMBL/GenBank/DDBJ databases">
        <title>Gene loss provides genomic basis for host adaptation in cereal stripe rust fungi.</title>
        <authorList>
            <person name="Xia C."/>
        </authorList>
    </citation>
    <scope>NUCLEOTIDE SEQUENCE [LARGE SCALE GENOMIC DNA]</scope>
    <source>
        <strain evidence="9">93-210</strain>
    </source>
</reference>
<feature type="compositionally biased region" description="Basic and acidic residues" evidence="6">
    <location>
        <begin position="243"/>
        <end position="252"/>
    </location>
</feature>
<proteinExistence type="inferred from homology"/>
<comment type="similarity">
    <text evidence="1">Belongs to the cyclin family. Cyclin AB subfamily.</text>
</comment>
<dbReference type="InterPro" id="IPR013763">
    <property type="entry name" value="Cyclin-like_dom"/>
</dbReference>
<gene>
    <name evidence="9" type="ORF">PSTT_16751</name>
</gene>
<evidence type="ECO:0000256" key="4">
    <source>
        <dbReference type="ARBA" id="ARBA00023306"/>
    </source>
</evidence>
<dbReference type="GO" id="GO:0016538">
    <property type="term" value="F:cyclin-dependent protein serine/threonine kinase regulator activity"/>
    <property type="evidence" value="ECO:0007669"/>
    <property type="project" value="UniProtKB-ARBA"/>
</dbReference>
<feature type="region of interest" description="Disordered" evidence="6">
    <location>
        <begin position="227"/>
        <end position="278"/>
    </location>
</feature>
<feature type="compositionally biased region" description="Basic and acidic residues" evidence="6">
    <location>
        <begin position="92"/>
        <end position="104"/>
    </location>
</feature>
<evidence type="ECO:0000313" key="10">
    <source>
        <dbReference type="Proteomes" id="UP000239156"/>
    </source>
</evidence>
<dbReference type="CDD" id="cd20512">
    <property type="entry name" value="CYCLIN_CLBs_yeast_rpt2"/>
    <property type="match status" value="1"/>
</dbReference>
<dbReference type="InterPro" id="IPR039361">
    <property type="entry name" value="Cyclin"/>
</dbReference>
<evidence type="ECO:0000256" key="2">
    <source>
        <dbReference type="ARBA" id="ARBA00022618"/>
    </source>
</evidence>
<evidence type="ECO:0008006" key="11">
    <source>
        <dbReference type="Google" id="ProtNLM"/>
    </source>
</evidence>
<feature type="compositionally biased region" description="Basic and acidic residues" evidence="6">
    <location>
        <begin position="262"/>
        <end position="272"/>
    </location>
</feature>
<dbReference type="Gene3D" id="1.10.472.10">
    <property type="entry name" value="Cyclin-like"/>
    <property type="match status" value="2"/>
</dbReference>
<keyword evidence="4" id="KW-0131">Cell cycle</keyword>
<accession>A0A2S4UBG8</accession>